<sequence length="371" mass="40730">MSPIPSNLQDFTIKAANLTQAKQYYTEAYPIWGSDGQTYKSNLAPWGRDLFLTWVLVRKNDPDGEIYAGCKTSSNYIIRNGYATHFLSLLHGHLGDPKTLSSMPEPSGKEEPSRPSTSKITSPAPKALGSILWSDIGSTFYSRCLIGQGRSGWVVDDFLNGELIWKVKPSTGPLEDIFSLIFEEDLVSVGEELSLRAMEKLERSDTSKRSVFVPDPSSPGGLSFLPVRILWKDPTGTPRPVGIRVKTSSSSCSTKSPFLKSSEDAIILFTISPPSTWDHLLVTYISNLSPSQLPSILRALDILATEAGQKEGCVWGLDQGSELVQTWKGLPGREVRVGRKGEVDGHLLGVAWYGKEEDKGVCGDGQMWGWC</sequence>
<feature type="region of interest" description="Disordered" evidence="1">
    <location>
        <begin position="98"/>
        <end position="123"/>
    </location>
</feature>
<accession>J9VNB8</accession>
<evidence type="ECO:0000256" key="1">
    <source>
        <dbReference type="SAM" id="MobiDB-lite"/>
    </source>
</evidence>
<proteinExistence type="predicted"/>
<gene>
    <name evidence="2" type="ORF">CNAG_02061</name>
</gene>
<dbReference type="EMBL" id="CP003825">
    <property type="protein sequence ID" value="AFR95758.1"/>
    <property type="molecule type" value="Genomic_DNA"/>
</dbReference>
<organism evidence="2 3">
    <name type="scientific">Cryptococcus neoformans (strain H99 / ATCC 208821 / CBS 10515 / FGSC 9487)</name>
    <name type="common">Cryptococcus neoformans var. grubii serotype A</name>
    <dbReference type="NCBI Taxonomy" id="235443"/>
    <lineage>
        <taxon>Eukaryota</taxon>
        <taxon>Fungi</taxon>
        <taxon>Dikarya</taxon>
        <taxon>Basidiomycota</taxon>
        <taxon>Agaricomycotina</taxon>
        <taxon>Tremellomycetes</taxon>
        <taxon>Tremellales</taxon>
        <taxon>Cryptococcaceae</taxon>
        <taxon>Cryptococcus</taxon>
        <taxon>Cryptococcus neoformans species complex</taxon>
    </lineage>
</organism>
<dbReference type="KEGG" id="cng:CNAG_02061"/>
<dbReference type="AlphaFoldDB" id="J9VNB8"/>
<dbReference type="PANTHER" id="PTHR34815:SF2">
    <property type="entry name" value="N-ACETYLTRANSFERASE DOMAIN-CONTAINING PROTEIN"/>
    <property type="match status" value="1"/>
</dbReference>
<dbReference type="PANTHER" id="PTHR34815">
    <property type="entry name" value="LYSINE ACETYLTRANSFERASE"/>
    <property type="match status" value="1"/>
</dbReference>
<dbReference type="HOGENOM" id="CLU_038171_2_0_1"/>
<reference evidence="2 3" key="1">
    <citation type="journal article" date="2014" name="PLoS Genet.">
        <title>Analysis of the genome and transcriptome of Cryptococcus neoformans var. grubii reveals complex RNA expression and microevolution leading to virulence attenuation.</title>
        <authorList>
            <person name="Janbon G."/>
            <person name="Ormerod K.L."/>
            <person name="Paulet D."/>
            <person name="Byrnes E.J.III."/>
            <person name="Yadav V."/>
            <person name="Chatterjee G."/>
            <person name="Mullapudi N."/>
            <person name="Hon C.C."/>
            <person name="Billmyre R.B."/>
            <person name="Brunel F."/>
            <person name="Bahn Y.S."/>
            <person name="Chen W."/>
            <person name="Chen Y."/>
            <person name="Chow E.W."/>
            <person name="Coppee J.Y."/>
            <person name="Floyd-Averette A."/>
            <person name="Gaillardin C."/>
            <person name="Gerik K.J."/>
            <person name="Goldberg J."/>
            <person name="Gonzalez-Hilarion S."/>
            <person name="Gujja S."/>
            <person name="Hamlin J.L."/>
            <person name="Hsueh Y.P."/>
            <person name="Ianiri G."/>
            <person name="Jones S."/>
            <person name="Kodira C.D."/>
            <person name="Kozubowski L."/>
            <person name="Lam W."/>
            <person name="Marra M."/>
            <person name="Mesner L.D."/>
            <person name="Mieczkowski P.A."/>
            <person name="Moyrand F."/>
            <person name="Nielsen K."/>
            <person name="Proux C."/>
            <person name="Rossignol T."/>
            <person name="Schein J.E."/>
            <person name="Sun S."/>
            <person name="Wollschlaeger C."/>
            <person name="Wood I.A."/>
            <person name="Zeng Q."/>
            <person name="Neuveglise C."/>
            <person name="Newlon C.S."/>
            <person name="Perfect J.R."/>
            <person name="Lodge J.K."/>
            <person name="Idnurm A."/>
            <person name="Stajich J.E."/>
            <person name="Kronstad J.W."/>
            <person name="Sanyal K."/>
            <person name="Heitman J."/>
            <person name="Fraser J.A."/>
            <person name="Cuomo C.A."/>
            <person name="Dietrich F.S."/>
        </authorList>
    </citation>
    <scope>NUCLEOTIDE SEQUENCE [LARGE SCALE GENOMIC DNA]</scope>
    <source>
        <strain evidence="3">H99 / ATCC 208821 / CBS 10515 / FGSC 9487</strain>
    </source>
</reference>
<dbReference type="GeneID" id="23885719"/>
<evidence type="ECO:0000313" key="2">
    <source>
        <dbReference type="EMBL" id="AFR95758.1"/>
    </source>
</evidence>
<protein>
    <submittedName>
        <fullName evidence="2">Uncharacterized protein</fullName>
    </submittedName>
</protein>
<dbReference type="Proteomes" id="UP000010091">
    <property type="component" value="Chromosome 6"/>
</dbReference>
<dbReference type="InterPro" id="IPR053013">
    <property type="entry name" value="LAT"/>
</dbReference>
<evidence type="ECO:0000313" key="3">
    <source>
        <dbReference type="Proteomes" id="UP000010091"/>
    </source>
</evidence>
<dbReference type="RefSeq" id="XP_012049914.1">
    <property type="nucleotide sequence ID" value="XM_012194524.1"/>
</dbReference>
<keyword evidence="3" id="KW-1185">Reference proteome</keyword>
<name>J9VNB8_CRYN9</name>
<dbReference type="VEuPathDB" id="FungiDB:CNAG_02061"/>